<protein>
    <submittedName>
        <fullName evidence="15">Cannabinoid receptor 2</fullName>
    </submittedName>
</protein>
<keyword evidence="8 12" id="KW-0675">Receptor</keyword>
<feature type="transmembrane region" description="Helical" evidence="13">
    <location>
        <begin position="83"/>
        <end position="105"/>
    </location>
</feature>
<keyword evidence="9" id="KW-0325">Glycoprotein</keyword>
<reference evidence="15" key="2">
    <citation type="submission" date="2025-09" db="UniProtKB">
        <authorList>
            <consortium name="Ensembl"/>
        </authorList>
    </citation>
    <scope>IDENTIFICATION</scope>
</reference>
<evidence type="ECO:0000256" key="4">
    <source>
        <dbReference type="ARBA" id="ARBA00022692"/>
    </source>
</evidence>
<evidence type="ECO:0000256" key="13">
    <source>
        <dbReference type="SAM" id="Phobius"/>
    </source>
</evidence>
<dbReference type="Proteomes" id="UP000694568">
    <property type="component" value="Unplaced"/>
</dbReference>
<evidence type="ECO:0000256" key="7">
    <source>
        <dbReference type="ARBA" id="ARBA00023136"/>
    </source>
</evidence>
<keyword evidence="10 12" id="KW-0807">Transducer</keyword>
<dbReference type="AlphaFoldDB" id="A0A8C9YZV3"/>
<dbReference type="Gene3D" id="1.20.1070.10">
    <property type="entry name" value="Rhodopsin 7-helix transmembrane proteins"/>
    <property type="match status" value="1"/>
</dbReference>
<feature type="transmembrane region" description="Helical" evidence="13">
    <location>
        <begin position="295"/>
        <end position="317"/>
    </location>
</feature>
<dbReference type="PRINTS" id="PR00362">
    <property type="entry name" value="CANNABINOIDR"/>
</dbReference>
<dbReference type="GO" id="GO:0005886">
    <property type="term" value="C:plasma membrane"/>
    <property type="evidence" value="ECO:0007669"/>
    <property type="project" value="UniProtKB-SubCell"/>
</dbReference>
<feature type="transmembrane region" description="Helical" evidence="13">
    <location>
        <begin position="48"/>
        <end position="71"/>
    </location>
</feature>
<dbReference type="GO" id="GO:0004949">
    <property type="term" value="F:cannabinoid receptor activity"/>
    <property type="evidence" value="ECO:0007669"/>
    <property type="project" value="InterPro"/>
</dbReference>
<dbReference type="PROSITE" id="PS00237">
    <property type="entry name" value="G_PROTEIN_RECEP_F1_1"/>
    <property type="match status" value="1"/>
</dbReference>
<comment type="similarity">
    <text evidence="12">Belongs to the G-protein coupled receptor 1 family.</text>
</comment>
<keyword evidence="4 12" id="KW-0812">Transmembrane</keyword>
<dbReference type="InterPro" id="IPR000276">
    <property type="entry name" value="GPCR_Rhodpsn"/>
</dbReference>
<evidence type="ECO:0000256" key="11">
    <source>
        <dbReference type="ARBA" id="ARBA00023273"/>
    </source>
</evidence>
<dbReference type="SUPFAM" id="SSF81321">
    <property type="entry name" value="Family A G protein-coupled receptor-like"/>
    <property type="match status" value="1"/>
</dbReference>
<feature type="domain" description="G-protein coupled receptors family 1 profile" evidence="14">
    <location>
        <begin position="63"/>
        <end position="315"/>
    </location>
</feature>
<feature type="transmembrane region" description="Helical" evidence="13">
    <location>
        <begin position="205"/>
        <end position="230"/>
    </location>
</feature>
<dbReference type="InterPro" id="IPR002230">
    <property type="entry name" value="Cnbnoid_rcpt"/>
</dbReference>
<evidence type="ECO:0000256" key="6">
    <source>
        <dbReference type="ARBA" id="ARBA00023040"/>
    </source>
</evidence>
<gene>
    <name evidence="15" type="primary">cnr2</name>
</gene>
<comment type="subcellular location">
    <subcellularLocation>
        <location evidence="2">Cell membrane</location>
        <topology evidence="2">Multi-pass membrane protein</topology>
    </subcellularLocation>
    <subcellularLocation>
        <location evidence="1">Cell projection</location>
        <location evidence="1">Neuron projection</location>
    </subcellularLocation>
</comment>
<feature type="transmembrane region" description="Helical" evidence="13">
    <location>
        <begin position="117"/>
        <end position="142"/>
    </location>
</feature>
<proteinExistence type="inferred from homology"/>
<evidence type="ECO:0000313" key="15">
    <source>
        <dbReference type="Ensembl" id="ENSSLUP00000031931.1"/>
    </source>
</evidence>
<keyword evidence="7 13" id="KW-0472">Membrane</keyword>
<keyword evidence="16" id="KW-1185">Reference proteome</keyword>
<dbReference type="PROSITE" id="PS50262">
    <property type="entry name" value="G_PROTEIN_RECEP_F1_2"/>
    <property type="match status" value="1"/>
</dbReference>
<reference evidence="15" key="1">
    <citation type="submission" date="2025-08" db="UniProtKB">
        <authorList>
            <consortium name="Ensembl"/>
        </authorList>
    </citation>
    <scope>IDENTIFICATION</scope>
</reference>
<organism evidence="15 16">
    <name type="scientific">Sander lucioperca</name>
    <name type="common">Pike-perch</name>
    <name type="synonym">Perca lucioperca</name>
    <dbReference type="NCBI Taxonomy" id="283035"/>
    <lineage>
        <taxon>Eukaryota</taxon>
        <taxon>Metazoa</taxon>
        <taxon>Chordata</taxon>
        <taxon>Craniata</taxon>
        <taxon>Vertebrata</taxon>
        <taxon>Euteleostomi</taxon>
        <taxon>Actinopterygii</taxon>
        <taxon>Neopterygii</taxon>
        <taxon>Teleostei</taxon>
        <taxon>Neoteleostei</taxon>
        <taxon>Acanthomorphata</taxon>
        <taxon>Eupercaria</taxon>
        <taxon>Perciformes</taxon>
        <taxon>Percoidei</taxon>
        <taxon>Percidae</taxon>
        <taxon>Luciopercinae</taxon>
        <taxon>Sander</taxon>
    </lineage>
</organism>
<keyword evidence="11" id="KW-0966">Cell projection</keyword>
<dbReference type="PRINTS" id="PR00237">
    <property type="entry name" value="GPCRRHODOPSN"/>
</dbReference>
<evidence type="ECO:0000259" key="14">
    <source>
        <dbReference type="PROSITE" id="PS50262"/>
    </source>
</evidence>
<dbReference type="Pfam" id="PF00001">
    <property type="entry name" value="7tm_1"/>
    <property type="match status" value="1"/>
</dbReference>
<dbReference type="Ensembl" id="ENSSLUT00000032952.1">
    <property type="protein sequence ID" value="ENSSLUP00000031931.1"/>
    <property type="gene ID" value="ENSSLUG00000014267.1"/>
</dbReference>
<feature type="transmembrane region" description="Helical" evidence="13">
    <location>
        <begin position="163"/>
        <end position="185"/>
    </location>
</feature>
<sequence>AVTVEMEDWEIPTSLGPTEAKENTSSPIGMSCENLECYMVLIKEEKTAIGSICFLAGPITLLENALVLGVIAATATLRQRPSYLFIASLALADIFASCFFTTSFLDFHLFRRSDGPTAYLFKLGGVTMAFTSSVGSLLLTALDRYLCIHQASSYKVLLTRRRALLSLLILWSATIFISFLPLMGWRCPTVLSPPCSRLFPYINQGYLACWTSFILVLLALILWAYALILWKAHRHVSSMTSLQGAAGTGQARMRMDIRLARTFGLILLILVGCWLPALSFMLADVSVLLTHTQQRAFAFCSTLCLVNSAVNPLLYALRCRELRVALLQLLQRLCETGRCKKTTDNLTTELPSTEDNNCTGFTENDEMPGTRTTQLNSISEMNDRKLNFRE</sequence>
<evidence type="ECO:0000313" key="16">
    <source>
        <dbReference type="Proteomes" id="UP000694568"/>
    </source>
</evidence>
<dbReference type="PANTHER" id="PTHR22750">
    <property type="entry name" value="G-PROTEIN COUPLED RECEPTOR"/>
    <property type="match status" value="1"/>
</dbReference>
<evidence type="ECO:0000256" key="9">
    <source>
        <dbReference type="ARBA" id="ARBA00023180"/>
    </source>
</evidence>
<dbReference type="InterPro" id="IPR017452">
    <property type="entry name" value="GPCR_Rhodpsn_7TM"/>
</dbReference>
<dbReference type="GO" id="GO:0043005">
    <property type="term" value="C:neuron projection"/>
    <property type="evidence" value="ECO:0007669"/>
    <property type="project" value="UniProtKB-SubCell"/>
</dbReference>
<evidence type="ECO:0000256" key="3">
    <source>
        <dbReference type="ARBA" id="ARBA00022475"/>
    </source>
</evidence>
<feature type="transmembrane region" description="Helical" evidence="13">
    <location>
        <begin position="262"/>
        <end position="283"/>
    </location>
</feature>
<name>A0A8C9YZV3_SANLU</name>
<keyword evidence="6 12" id="KW-0297">G-protein coupled receptor</keyword>
<evidence type="ECO:0000256" key="2">
    <source>
        <dbReference type="ARBA" id="ARBA00004651"/>
    </source>
</evidence>
<evidence type="ECO:0000256" key="8">
    <source>
        <dbReference type="ARBA" id="ARBA00023170"/>
    </source>
</evidence>
<accession>A0A8C9YZV3</accession>
<evidence type="ECO:0000256" key="10">
    <source>
        <dbReference type="ARBA" id="ARBA00023224"/>
    </source>
</evidence>
<keyword evidence="3" id="KW-1003">Cell membrane</keyword>
<keyword evidence="5 13" id="KW-1133">Transmembrane helix</keyword>
<dbReference type="GeneTree" id="ENSGT01140000282530"/>
<evidence type="ECO:0000256" key="5">
    <source>
        <dbReference type="ARBA" id="ARBA00022989"/>
    </source>
</evidence>
<evidence type="ECO:0000256" key="12">
    <source>
        <dbReference type="RuleBase" id="RU000688"/>
    </source>
</evidence>
<evidence type="ECO:0000256" key="1">
    <source>
        <dbReference type="ARBA" id="ARBA00004487"/>
    </source>
</evidence>